<keyword evidence="5" id="KW-1185">Reference proteome</keyword>
<proteinExistence type="predicted"/>
<protein>
    <submittedName>
        <fullName evidence="3">Uncharacterized protein</fullName>
    </submittedName>
</protein>
<reference evidence="3" key="2">
    <citation type="submission" date="2021-04" db="EMBL/GenBank/DDBJ databases">
        <title>Saccharothrix algeriensis WGS.</title>
        <authorList>
            <person name="Stuskova K."/>
            <person name="Hakalova E."/>
            <person name="Tebbal A.B."/>
            <person name="Eichmeier A."/>
        </authorList>
    </citation>
    <scope>NUCLEOTIDE SEQUENCE</scope>
    <source>
        <strain evidence="3">NRRL B-24137</strain>
    </source>
</reference>
<dbReference type="AlphaFoldDB" id="A0A8T8I2F0"/>
<evidence type="ECO:0000313" key="3">
    <source>
        <dbReference type="EMBL" id="QTR04889.1"/>
    </source>
</evidence>
<reference evidence="2 5" key="1">
    <citation type="submission" date="2021-01" db="EMBL/GenBank/DDBJ databases">
        <title>Sequencing the genomes of 1000 actinobacteria strains.</title>
        <authorList>
            <person name="Klenk H.-P."/>
        </authorList>
    </citation>
    <scope>NUCLEOTIDE SEQUENCE [LARGE SCALE GENOMIC DNA]</scope>
    <source>
        <strain evidence="2 5">DSM 44581</strain>
    </source>
</reference>
<evidence type="ECO:0000256" key="1">
    <source>
        <dbReference type="SAM" id="MobiDB-lite"/>
    </source>
</evidence>
<evidence type="ECO:0000313" key="5">
    <source>
        <dbReference type="Proteomes" id="UP001195724"/>
    </source>
</evidence>
<dbReference type="EMBL" id="CP072788">
    <property type="protein sequence ID" value="QTR04889.1"/>
    <property type="molecule type" value="Genomic_DNA"/>
</dbReference>
<accession>A0A8T8I2F0</accession>
<name>A0A8T8I2F0_9PSEU</name>
<dbReference type="EMBL" id="JAFBCL010000001">
    <property type="protein sequence ID" value="MBM7810870.1"/>
    <property type="molecule type" value="Genomic_DNA"/>
</dbReference>
<evidence type="ECO:0000313" key="4">
    <source>
        <dbReference type="Proteomes" id="UP000671828"/>
    </source>
</evidence>
<dbReference type="RefSeq" id="WP_204841788.1">
    <property type="nucleotide sequence ID" value="NZ_JAFBCL010000001.1"/>
</dbReference>
<gene>
    <name evidence="3" type="ORF">J7S33_08990</name>
    <name evidence="2" type="ORF">JOE68_001735</name>
</gene>
<feature type="region of interest" description="Disordered" evidence="1">
    <location>
        <begin position="186"/>
        <end position="208"/>
    </location>
</feature>
<organism evidence="3 4">
    <name type="scientific">Saccharothrix algeriensis</name>
    <dbReference type="NCBI Taxonomy" id="173560"/>
    <lineage>
        <taxon>Bacteria</taxon>
        <taxon>Bacillati</taxon>
        <taxon>Actinomycetota</taxon>
        <taxon>Actinomycetes</taxon>
        <taxon>Pseudonocardiales</taxon>
        <taxon>Pseudonocardiaceae</taxon>
        <taxon>Saccharothrix</taxon>
    </lineage>
</organism>
<dbReference type="Proteomes" id="UP000671828">
    <property type="component" value="Chromosome"/>
</dbReference>
<feature type="compositionally biased region" description="Pro residues" evidence="1">
    <location>
        <begin position="187"/>
        <end position="204"/>
    </location>
</feature>
<dbReference type="Proteomes" id="UP001195724">
    <property type="component" value="Unassembled WGS sequence"/>
</dbReference>
<sequence length="239" mass="25173">MEVPEHRTLLGVDVVGSARNEGYHLNAVREALDGMVRDALVTAGLGRADVVEWEPTGDGALLTLPSGGLGAVVDAVHHLEALAADHNRHRKPDVRLRAAVEVGPVGPQPGLYAPKIALGRLLDASAFKELVARCDGANTALIVSDGAMRAVFGGDYTRHVRRTDFSPLPVRDKEFAHTAWVRVPGFTPHPRPSAPSAPPAPTAPPEGRVVNVVNGSFHGVQAGEVRGGIHLGAPPPSFR</sequence>
<evidence type="ECO:0000313" key="2">
    <source>
        <dbReference type="EMBL" id="MBM7810870.1"/>
    </source>
</evidence>